<comment type="caution">
    <text evidence="1">The sequence shown here is derived from an EMBL/GenBank/DDBJ whole genome shotgun (WGS) entry which is preliminary data.</text>
</comment>
<dbReference type="EMBL" id="JAWNGG020000302">
    <property type="protein sequence ID" value="KAK9294762.1"/>
    <property type="molecule type" value="Genomic_DNA"/>
</dbReference>
<proteinExistence type="predicted"/>
<evidence type="ECO:0000313" key="2">
    <source>
        <dbReference type="Proteomes" id="UP001432146"/>
    </source>
</evidence>
<keyword evidence="2" id="KW-1185">Reference proteome</keyword>
<reference evidence="1 2" key="1">
    <citation type="submission" date="2024-05" db="EMBL/GenBank/DDBJ databases">
        <title>The nuclear and mitochondrial genome assemblies of Tetragonisca angustula (Apidae: Meliponini), a tiny yet remarkable pollinator in the Neotropics.</title>
        <authorList>
            <person name="Ferrari R."/>
            <person name="Ricardo P.C."/>
            <person name="Dias F.C."/>
            <person name="Araujo N.S."/>
            <person name="Soares D.O."/>
            <person name="Zhou Q.-S."/>
            <person name="Zhu C.-D."/>
            <person name="Coutinho L."/>
            <person name="Airas M.C."/>
            <person name="Batista T.M."/>
        </authorList>
    </citation>
    <scope>NUCLEOTIDE SEQUENCE [LARGE SCALE GENOMIC DNA]</scope>
    <source>
        <strain evidence="1">ASF017062</strain>
        <tissue evidence="1">Abdomen</tissue>
    </source>
</reference>
<protein>
    <submittedName>
        <fullName evidence="1">Uncharacterized protein</fullName>
    </submittedName>
</protein>
<dbReference type="Proteomes" id="UP001432146">
    <property type="component" value="Unassembled WGS sequence"/>
</dbReference>
<accession>A0AAW0ZCE5</accession>
<organism evidence="1 2">
    <name type="scientific">Tetragonisca angustula</name>
    <dbReference type="NCBI Taxonomy" id="166442"/>
    <lineage>
        <taxon>Eukaryota</taxon>
        <taxon>Metazoa</taxon>
        <taxon>Ecdysozoa</taxon>
        <taxon>Arthropoda</taxon>
        <taxon>Hexapoda</taxon>
        <taxon>Insecta</taxon>
        <taxon>Pterygota</taxon>
        <taxon>Neoptera</taxon>
        <taxon>Endopterygota</taxon>
        <taxon>Hymenoptera</taxon>
        <taxon>Apocrita</taxon>
        <taxon>Aculeata</taxon>
        <taxon>Apoidea</taxon>
        <taxon>Anthophila</taxon>
        <taxon>Apidae</taxon>
        <taxon>Tetragonisca</taxon>
    </lineage>
</organism>
<evidence type="ECO:0000313" key="1">
    <source>
        <dbReference type="EMBL" id="KAK9294762.1"/>
    </source>
</evidence>
<dbReference type="AlphaFoldDB" id="A0AAW0ZCE5"/>
<gene>
    <name evidence="1" type="ORF">QLX08_010743</name>
</gene>
<sequence>MTEDVSVMIQKGLSEWWSEETEYIFQRIERWAAYARGYNRLRSQRLSRGRMTMQGGQEPRWSISSNKLIIDDCSWSPRFHTLKKSRRKSRPEETKINCCGTFNYQSNSNLDSSCLETYRYDHSIYFKTIGDIKNGKKNGDDTKNEQEDRISISSEELVEWDVSTMSDFIANQLLENTFTNMDDENVFDSTGNSDHADANRLDTITWFNVDLSKLDLNEEDITVTVAGAQDNENNSIISENEEETNNNYTRSRESVANANLRNQTQLDCVVEDENNAEETRSPEEGIKKFLDNRRTRSYRTVKQSPIVGDNEVIWPSVLLNYTRNIDTSNSPRHYNKS</sequence>
<name>A0AAW0ZCE5_9HYME</name>